<name>A0A2B7XMQ2_9EURO</name>
<evidence type="ECO:0000313" key="1">
    <source>
        <dbReference type="EMBL" id="PGH13054.1"/>
    </source>
</evidence>
<accession>A0A2B7XMQ2</accession>
<protein>
    <submittedName>
        <fullName evidence="1">Uncharacterized protein</fullName>
    </submittedName>
</protein>
<dbReference type="Proteomes" id="UP000223968">
    <property type="component" value="Unassembled WGS sequence"/>
</dbReference>
<organism evidence="1 2">
    <name type="scientific">Helicocarpus griseus UAMH5409</name>
    <dbReference type="NCBI Taxonomy" id="1447875"/>
    <lineage>
        <taxon>Eukaryota</taxon>
        <taxon>Fungi</taxon>
        <taxon>Dikarya</taxon>
        <taxon>Ascomycota</taxon>
        <taxon>Pezizomycotina</taxon>
        <taxon>Eurotiomycetes</taxon>
        <taxon>Eurotiomycetidae</taxon>
        <taxon>Onygenales</taxon>
        <taxon>Ajellomycetaceae</taxon>
        <taxon>Helicocarpus</taxon>
    </lineage>
</organism>
<proteinExistence type="predicted"/>
<dbReference type="AlphaFoldDB" id="A0A2B7XMQ2"/>
<evidence type="ECO:0000313" key="2">
    <source>
        <dbReference type="Proteomes" id="UP000223968"/>
    </source>
</evidence>
<reference evidence="1 2" key="1">
    <citation type="submission" date="2017-10" db="EMBL/GenBank/DDBJ databases">
        <title>Comparative genomics in systemic dimorphic fungi from Ajellomycetaceae.</title>
        <authorList>
            <person name="Munoz J.F."/>
            <person name="Mcewen J.G."/>
            <person name="Clay O.K."/>
            <person name="Cuomo C.A."/>
        </authorList>
    </citation>
    <scope>NUCLEOTIDE SEQUENCE [LARGE SCALE GENOMIC DNA]</scope>
    <source>
        <strain evidence="1 2">UAMH5409</strain>
    </source>
</reference>
<keyword evidence="2" id="KW-1185">Reference proteome</keyword>
<sequence>MSDITSFSQLYDTPPLTHLPLPPDTDGSTSEFHPANPPPAYFVQQYIVEDRRIGPDALAFTRTYLSSVTKRPSDKILFEHGELEDMVHDYVCADKFSVGEILIFVRGYCSRFAKEAGSLPRGSIKFLSCPSRYWIKLDRLITRDGQNRVVLNS</sequence>
<comment type="caution">
    <text evidence="1">The sequence shown here is derived from an EMBL/GenBank/DDBJ whole genome shotgun (WGS) entry which is preliminary data.</text>
</comment>
<gene>
    <name evidence="1" type="ORF">AJ79_03891</name>
</gene>
<dbReference type="EMBL" id="PDNB01000050">
    <property type="protein sequence ID" value="PGH13054.1"/>
    <property type="molecule type" value="Genomic_DNA"/>
</dbReference>